<feature type="signal peptide" evidence="1">
    <location>
        <begin position="1"/>
        <end position="19"/>
    </location>
</feature>
<accession>A0A838ZRL5</accession>
<dbReference type="RefSeq" id="WP_182041895.1">
    <property type="nucleotide sequence ID" value="NZ_JACDZE010000001.1"/>
</dbReference>
<keyword evidence="1" id="KW-0732">Signal</keyword>
<dbReference type="AlphaFoldDB" id="A0A838ZRL5"/>
<evidence type="ECO:0000313" key="2">
    <source>
        <dbReference type="EMBL" id="MBA5628289.1"/>
    </source>
</evidence>
<keyword evidence="3" id="KW-1185">Reference proteome</keyword>
<dbReference type="EMBL" id="JACDZE010000001">
    <property type="protein sequence ID" value="MBA5628289.1"/>
    <property type="molecule type" value="Genomic_DNA"/>
</dbReference>
<organism evidence="2 3">
    <name type="scientific">Moheibacter lacus</name>
    <dbReference type="NCBI Taxonomy" id="2745851"/>
    <lineage>
        <taxon>Bacteria</taxon>
        <taxon>Pseudomonadati</taxon>
        <taxon>Bacteroidota</taxon>
        <taxon>Flavobacteriia</taxon>
        <taxon>Flavobacteriales</taxon>
        <taxon>Weeksellaceae</taxon>
        <taxon>Moheibacter</taxon>
    </lineage>
</organism>
<evidence type="ECO:0000313" key="3">
    <source>
        <dbReference type="Proteomes" id="UP000552241"/>
    </source>
</evidence>
<gene>
    <name evidence="2" type="ORF">HU137_00725</name>
</gene>
<proteinExistence type="predicted"/>
<sequence length="258" mass="29543">MTKQIICFILLVCSTFSLAQNVSDFKYIIIPEKFSEFDKNEYRMNYHLMRLLGEKKYEILNANPSEWPEEVQKNSCLALNSDILKGKKFLKNKVELLFTDCQGKEIDRLEGISNEKSYAVGYPDALKNAVQSLRISFPKELDYQPKTTTIPTVPTPEIKTQGNISENSWIDSGIEFQNDGQSIILTEQKDGSFILIDKNTSSIFAQLKPSSKKSVYHVTISDPSGNYHTIGFYEDQNLTIEFKTKDNQFSAKSYKRKP</sequence>
<evidence type="ECO:0000256" key="1">
    <source>
        <dbReference type="SAM" id="SignalP"/>
    </source>
</evidence>
<feature type="chain" id="PRO_5032791279" evidence="1">
    <location>
        <begin position="20"/>
        <end position="258"/>
    </location>
</feature>
<protein>
    <submittedName>
        <fullName evidence="2">Uncharacterized protein</fullName>
    </submittedName>
</protein>
<dbReference type="Proteomes" id="UP000552241">
    <property type="component" value="Unassembled WGS sequence"/>
</dbReference>
<comment type="caution">
    <text evidence="2">The sequence shown here is derived from an EMBL/GenBank/DDBJ whole genome shotgun (WGS) entry which is preliminary data.</text>
</comment>
<reference evidence="2 3" key="1">
    <citation type="submission" date="2020-07" db="EMBL/GenBank/DDBJ databases">
        <title>Moheibacter lacus sp. nov., a member of the family Flavobacteriaceae isolated from freshwater lake sediment.</title>
        <authorList>
            <person name="Liu Y."/>
        </authorList>
    </citation>
    <scope>NUCLEOTIDE SEQUENCE [LARGE SCALE GENOMIC DNA]</scope>
    <source>
        <strain evidence="2 3">BDHS18</strain>
    </source>
</reference>
<name>A0A838ZRL5_9FLAO</name>